<evidence type="ECO:0000256" key="1">
    <source>
        <dbReference type="ARBA" id="ARBA00004141"/>
    </source>
</evidence>
<accession>A0A6L3V1G3</accession>
<dbReference type="OrthoDB" id="2078716at2"/>
<dbReference type="GO" id="GO:0009847">
    <property type="term" value="P:spore germination"/>
    <property type="evidence" value="ECO:0007669"/>
    <property type="project" value="InterPro"/>
</dbReference>
<feature type="transmembrane region" description="Helical" evidence="8">
    <location>
        <begin position="9"/>
        <end position="30"/>
    </location>
</feature>
<evidence type="ECO:0000256" key="5">
    <source>
        <dbReference type="ARBA" id="ARBA00022692"/>
    </source>
</evidence>
<evidence type="ECO:0000256" key="4">
    <source>
        <dbReference type="ARBA" id="ARBA00022544"/>
    </source>
</evidence>
<proteinExistence type="inferred from homology"/>
<comment type="similarity">
    <text evidence="2">Belongs to the amino acid-polyamine-organocation (APC) superfamily. Spore germination protein (SGP) (TC 2.A.3.9) family.</text>
</comment>
<feature type="transmembrane region" description="Helical" evidence="8">
    <location>
        <begin position="113"/>
        <end position="132"/>
    </location>
</feature>
<keyword evidence="6 8" id="KW-1133">Transmembrane helix</keyword>
<reference evidence="9 10" key="1">
    <citation type="journal article" date="2016" name="Antonie Van Leeuwenhoek">
        <title>Bacillus depressus sp. nov., isolated from soil of a sunflower field.</title>
        <authorList>
            <person name="Wei X."/>
            <person name="Xin D."/>
            <person name="Xin Y."/>
            <person name="Zhang H."/>
            <person name="Wang T."/>
            <person name="Zhang J."/>
        </authorList>
    </citation>
    <scope>NUCLEOTIDE SEQUENCE [LARGE SCALE GENOMIC DNA]</scope>
    <source>
        <strain evidence="9 10">BZ1</strain>
    </source>
</reference>
<dbReference type="EMBL" id="WBOS01000015">
    <property type="protein sequence ID" value="KAB2330146.1"/>
    <property type="molecule type" value="Genomic_DNA"/>
</dbReference>
<dbReference type="InterPro" id="IPR004761">
    <property type="entry name" value="Spore_GerAB"/>
</dbReference>
<evidence type="ECO:0000256" key="6">
    <source>
        <dbReference type="ARBA" id="ARBA00022989"/>
    </source>
</evidence>
<feature type="transmembrane region" description="Helical" evidence="8">
    <location>
        <begin position="73"/>
        <end position="93"/>
    </location>
</feature>
<evidence type="ECO:0000313" key="10">
    <source>
        <dbReference type="Proteomes" id="UP000481030"/>
    </source>
</evidence>
<dbReference type="AlphaFoldDB" id="A0A6L3V1G3"/>
<dbReference type="NCBIfam" id="TIGR00912">
    <property type="entry name" value="2A0309"/>
    <property type="match status" value="1"/>
</dbReference>
<dbReference type="Proteomes" id="UP000481030">
    <property type="component" value="Unassembled WGS sequence"/>
</dbReference>
<evidence type="ECO:0000256" key="2">
    <source>
        <dbReference type="ARBA" id="ARBA00007998"/>
    </source>
</evidence>
<gene>
    <name evidence="9" type="ORF">F7731_20380</name>
</gene>
<keyword evidence="5 8" id="KW-0812">Transmembrane</keyword>
<dbReference type="RefSeq" id="WP_151536634.1">
    <property type="nucleotide sequence ID" value="NZ_WBOS01000015.1"/>
</dbReference>
<feature type="transmembrane region" description="Helical" evidence="8">
    <location>
        <begin position="36"/>
        <end position="61"/>
    </location>
</feature>
<feature type="transmembrane region" description="Helical" evidence="8">
    <location>
        <begin position="144"/>
        <end position="161"/>
    </location>
</feature>
<name>A0A6L3V1G3_9BACI</name>
<comment type="caution">
    <text evidence="9">The sequence shown here is derived from an EMBL/GenBank/DDBJ whole genome shotgun (WGS) entry which is preliminary data.</text>
</comment>
<dbReference type="Pfam" id="PF03845">
    <property type="entry name" value="Spore_permease"/>
    <property type="match status" value="1"/>
</dbReference>
<comment type="subcellular location">
    <subcellularLocation>
        <location evidence="1">Membrane</location>
        <topology evidence="1">Multi-pass membrane protein</topology>
    </subcellularLocation>
</comment>
<evidence type="ECO:0000256" key="7">
    <source>
        <dbReference type="ARBA" id="ARBA00023136"/>
    </source>
</evidence>
<protein>
    <submittedName>
        <fullName evidence="9">GerAB/ArcD/ProY family transporter</fullName>
    </submittedName>
</protein>
<keyword evidence="4" id="KW-0309">Germination</keyword>
<keyword evidence="10" id="KW-1185">Reference proteome</keyword>
<dbReference type="PANTHER" id="PTHR34975">
    <property type="entry name" value="SPORE GERMINATION PROTEIN A2"/>
    <property type="match status" value="1"/>
</dbReference>
<dbReference type="GO" id="GO:0016020">
    <property type="term" value="C:membrane"/>
    <property type="evidence" value="ECO:0007669"/>
    <property type="project" value="UniProtKB-SubCell"/>
</dbReference>
<feature type="transmembrane region" description="Helical" evidence="8">
    <location>
        <begin position="181"/>
        <end position="204"/>
    </location>
</feature>
<dbReference type="PANTHER" id="PTHR34975:SF2">
    <property type="entry name" value="SPORE GERMINATION PROTEIN A2"/>
    <property type="match status" value="1"/>
</dbReference>
<feature type="transmembrane region" description="Helical" evidence="8">
    <location>
        <begin position="334"/>
        <end position="354"/>
    </location>
</feature>
<keyword evidence="3" id="KW-0813">Transport</keyword>
<evidence type="ECO:0000313" key="9">
    <source>
        <dbReference type="EMBL" id="KAB2330146.1"/>
    </source>
</evidence>
<organism evidence="9 10">
    <name type="scientific">Cytobacillus depressus</name>
    <dbReference type="NCBI Taxonomy" id="1602942"/>
    <lineage>
        <taxon>Bacteria</taxon>
        <taxon>Bacillati</taxon>
        <taxon>Bacillota</taxon>
        <taxon>Bacilli</taxon>
        <taxon>Bacillales</taxon>
        <taxon>Bacillaceae</taxon>
        <taxon>Cytobacillus</taxon>
    </lineage>
</organism>
<feature type="transmembrane region" description="Helical" evidence="8">
    <location>
        <begin position="216"/>
        <end position="237"/>
    </location>
</feature>
<keyword evidence="7 8" id="KW-0472">Membrane</keyword>
<evidence type="ECO:0000256" key="8">
    <source>
        <dbReference type="SAM" id="Phobius"/>
    </source>
</evidence>
<feature type="transmembrane region" description="Helical" evidence="8">
    <location>
        <begin position="267"/>
        <end position="292"/>
    </location>
</feature>
<evidence type="ECO:0000256" key="3">
    <source>
        <dbReference type="ARBA" id="ARBA00022448"/>
    </source>
</evidence>
<sequence>MKISGLQIFWLMFTFETGNMLLLTVGPPIIVAKQDAWISSLIAIFFGIAVVFAATKVGLFFPNKTLVEFTKLILGKWLGTIIIFFYFIQWYSVIGTILGEFAEFTITILLPTTPSWILILTMLLLMIYVTYTGGIEGIARCSEVFGPMVLLMVVLLVILSLPNMEFDRILPIYSETGFREILKGSFSPLSFLGESVIMMMMISFMDQPKQGPLKAIWGIALSGFLVSTVIISVLTIFGPEVASKFLFPAFETIRFINVMNFIQNLEIIAVLVWILSAFIKVSLYFFSASYGTAQILKLKDWRKMIWFVAIITFLIAILQPTTKLFGTEYVNEYWVKYVLPINMIGFPLLLLIVGSIRNRTAASKNGS</sequence>
<feature type="transmembrane region" description="Helical" evidence="8">
    <location>
        <begin position="304"/>
        <end position="322"/>
    </location>
</feature>